<protein>
    <submittedName>
        <fullName evidence="1">Uncharacterized protein</fullName>
    </submittedName>
</protein>
<evidence type="ECO:0000313" key="2">
    <source>
        <dbReference type="Proteomes" id="UP001485043"/>
    </source>
</evidence>
<dbReference type="Proteomes" id="UP001485043">
    <property type="component" value="Unassembled WGS sequence"/>
</dbReference>
<name>A0AAW1T3D5_9CHLO</name>
<sequence>MLPKRAGRSSTSACKRDAAWVTYLCTVDFHETFHKEGFPASLASILPGMEVLDLGQRNSIEACLLVDWLKIAAKHCWRLYRPGGGYSDVHS</sequence>
<proteinExistence type="predicted"/>
<dbReference type="AlphaFoldDB" id="A0AAW1T3D5"/>
<evidence type="ECO:0000313" key="1">
    <source>
        <dbReference type="EMBL" id="KAK9863203.1"/>
    </source>
</evidence>
<keyword evidence="2" id="KW-1185">Reference proteome</keyword>
<organism evidence="1 2">
    <name type="scientific">Apatococcus fuscideae</name>
    <dbReference type="NCBI Taxonomy" id="2026836"/>
    <lineage>
        <taxon>Eukaryota</taxon>
        <taxon>Viridiplantae</taxon>
        <taxon>Chlorophyta</taxon>
        <taxon>core chlorophytes</taxon>
        <taxon>Trebouxiophyceae</taxon>
        <taxon>Chlorellales</taxon>
        <taxon>Chlorellaceae</taxon>
        <taxon>Apatococcus</taxon>
    </lineage>
</organism>
<comment type="caution">
    <text evidence="1">The sequence shown here is derived from an EMBL/GenBank/DDBJ whole genome shotgun (WGS) entry which is preliminary data.</text>
</comment>
<reference evidence="1 2" key="1">
    <citation type="journal article" date="2024" name="Nat. Commun.">
        <title>Phylogenomics reveals the evolutionary origins of lichenization in chlorophyte algae.</title>
        <authorList>
            <person name="Puginier C."/>
            <person name="Libourel C."/>
            <person name="Otte J."/>
            <person name="Skaloud P."/>
            <person name="Haon M."/>
            <person name="Grisel S."/>
            <person name="Petersen M."/>
            <person name="Berrin J.G."/>
            <person name="Delaux P.M."/>
            <person name="Dal Grande F."/>
            <person name="Keller J."/>
        </authorList>
    </citation>
    <scope>NUCLEOTIDE SEQUENCE [LARGE SCALE GENOMIC DNA]</scope>
    <source>
        <strain evidence="1 2">SAG 2523</strain>
    </source>
</reference>
<gene>
    <name evidence="1" type="ORF">WJX84_008566</name>
</gene>
<accession>A0AAW1T3D5</accession>
<dbReference type="EMBL" id="JALJOV010000503">
    <property type="protein sequence ID" value="KAK9863203.1"/>
    <property type="molecule type" value="Genomic_DNA"/>
</dbReference>